<comment type="subcellular location">
    <subcellularLocation>
        <location evidence="1 10">Golgi apparatus membrane</location>
        <topology evidence="1 10">Single-pass type II membrane protein</topology>
    </subcellularLocation>
</comment>
<dbReference type="PANTHER" id="PTHR11214:SF351">
    <property type="entry name" value="BETA-1,3-GALACTOSYLTRANSFERASE PVG3"/>
    <property type="match status" value="1"/>
</dbReference>
<evidence type="ECO:0000256" key="5">
    <source>
        <dbReference type="ARBA" id="ARBA00022692"/>
    </source>
</evidence>
<evidence type="ECO:0000256" key="2">
    <source>
        <dbReference type="ARBA" id="ARBA00008661"/>
    </source>
</evidence>
<dbReference type="Proteomes" id="UP000789706">
    <property type="component" value="Unassembled WGS sequence"/>
</dbReference>
<evidence type="ECO:0000256" key="1">
    <source>
        <dbReference type="ARBA" id="ARBA00004323"/>
    </source>
</evidence>
<evidence type="ECO:0000256" key="9">
    <source>
        <dbReference type="ARBA" id="ARBA00023136"/>
    </source>
</evidence>
<keyword evidence="5" id="KW-0812">Transmembrane</keyword>
<reference evidence="11" key="1">
    <citation type="submission" date="2021-06" db="EMBL/GenBank/DDBJ databases">
        <authorList>
            <person name="Kallberg Y."/>
            <person name="Tangrot J."/>
            <person name="Rosling A."/>
        </authorList>
    </citation>
    <scope>NUCLEOTIDE SEQUENCE</scope>
    <source>
        <strain evidence="11">AZ414A</strain>
    </source>
</reference>
<evidence type="ECO:0000256" key="8">
    <source>
        <dbReference type="ARBA" id="ARBA00023034"/>
    </source>
</evidence>
<feature type="non-terminal residue" evidence="11">
    <location>
        <position position="248"/>
    </location>
</feature>
<dbReference type="GO" id="GO:0051072">
    <property type="term" value="P:4,6-pyruvylated galactose residue biosynthetic process"/>
    <property type="evidence" value="ECO:0007669"/>
    <property type="project" value="TreeGrafter"/>
</dbReference>
<dbReference type="AlphaFoldDB" id="A0A9N9D8P9"/>
<dbReference type="EC" id="2.4.1.-" evidence="10"/>
<protein>
    <recommendedName>
        <fullName evidence="10">Hexosyltransferase</fullName>
        <ecNumber evidence="10">2.4.1.-</ecNumber>
    </recommendedName>
</protein>
<keyword evidence="7" id="KW-1133">Transmembrane helix</keyword>
<evidence type="ECO:0000313" key="12">
    <source>
        <dbReference type="Proteomes" id="UP000789706"/>
    </source>
</evidence>
<organism evidence="11 12">
    <name type="scientific">Diversispora eburnea</name>
    <dbReference type="NCBI Taxonomy" id="1213867"/>
    <lineage>
        <taxon>Eukaryota</taxon>
        <taxon>Fungi</taxon>
        <taxon>Fungi incertae sedis</taxon>
        <taxon>Mucoromycota</taxon>
        <taxon>Glomeromycotina</taxon>
        <taxon>Glomeromycetes</taxon>
        <taxon>Diversisporales</taxon>
        <taxon>Diversisporaceae</taxon>
        <taxon>Diversispora</taxon>
    </lineage>
</organism>
<dbReference type="EMBL" id="CAJVPK010003394">
    <property type="protein sequence ID" value="CAG8626795.1"/>
    <property type="molecule type" value="Genomic_DNA"/>
</dbReference>
<evidence type="ECO:0000256" key="4">
    <source>
        <dbReference type="ARBA" id="ARBA00022679"/>
    </source>
</evidence>
<evidence type="ECO:0000256" key="10">
    <source>
        <dbReference type="RuleBase" id="RU363063"/>
    </source>
</evidence>
<comment type="caution">
    <text evidence="11">The sequence shown here is derived from an EMBL/GenBank/DDBJ whole genome shotgun (WGS) entry which is preliminary data.</text>
</comment>
<keyword evidence="12" id="KW-1185">Reference proteome</keyword>
<comment type="similarity">
    <text evidence="2 10">Belongs to the glycosyltransferase 31 family.</text>
</comment>
<dbReference type="GO" id="GO:0000139">
    <property type="term" value="C:Golgi membrane"/>
    <property type="evidence" value="ECO:0007669"/>
    <property type="project" value="UniProtKB-SubCell"/>
</dbReference>
<evidence type="ECO:0000313" key="11">
    <source>
        <dbReference type="EMBL" id="CAG8626795.1"/>
    </source>
</evidence>
<evidence type="ECO:0000256" key="6">
    <source>
        <dbReference type="ARBA" id="ARBA00022968"/>
    </source>
</evidence>
<gene>
    <name evidence="11" type="ORF">DEBURN_LOCUS10599</name>
</gene>
<dbReference type="InterPro" id="IPR002659">
    <property type="entry name" value="Glyco_trans_31"/>
</dbReference>
<keyword evidence="9" id="KW-0472">Membrane</keyword>
<proteinExistence type="inferred from homology"/>
<keyword evidence="4" id="KW-0808">Transferase</keyword>
<dbReference type="OrthoDB" id="2139606at2759"/>
<accession>A0A9N9D8P9</accession>
<sequence length="248" mass="29641">GEYVDKLEKESKMYGDIVILNITENMDQGKTMDYFNWFAKHRNDNYVVKLDDDSFIHLIHYYRDLQDLPRERAYYGNSLICDDRVFMGDIVGSHWNRSEIEGGEDRQVAYWICEVAKKKKYIVHYVGFGDFYPIRENPIHNFDENLDLHSPAETIIIHRLKKIEKLKAIKDLYSEYDEYEEGLPRVRVIRNSMAAGLRTKEEKFQGCWTQLEQNKTLSQMLSQNLHITYKNWFYEAWGFKERSVSVDY</sequence>
<dbReference type="Pfam" id="PF01762">
    <property type="entry name" value="Galactosyl_T"/>
    <property type="match status" value="1"/>
</dbReference>
<evidence type="ECO:0000256" key="7">
    <source>
        <dbReference type="ARBA" id="ARBA00022989"/>
    </source>
</evidence>
<dbReference type="PANTHER" id="PTHR11214">
    <property type="entry name" value="BETA-1,3-N-ACETYLGLUCOSAMINYLTRANSFERASE"/>
    <property type="match status" value="1"/>
</dbReference>
<dbReference type="GO" id="GO:0016758">
    <property type="term" value="F:hexosyltransferase activity"/>
    <property type="evidence" value="ECO:0007669"/>
    <property type="project" value="InterPro"/>
</dbReference>
<name>A0A9N9D8P9_9GLOM</name>
<keyword evidence="8 10" id="KW-0333">Golgi apparatus</keyword>
<evidence type="ECO:0000256" key="3">
    <source>
        <dbReference type="ARBA" id="ARBA00022676"/>
    </source>
</evidence>
<keyword evidence="6" id="KW-0735">Signal-anchor</keyword>
<keyword evidence="3 10" id="KW-0328">Glycosyltransferase</keyword>